<feature type="region of interest" description="Disordered" evidence="1">
    <location>
        <begin position="181"/>
        <end position="221"/>
    </location>
</feature>
<feature type="region of interest" description="Disordered" evidence="1">
    <location>
        <begin position="995"/>
        <end position="1077"/>
    </location>
</feature>
<protein>
    <submittedName>
        <fullName evidence="3">Proteophosphoglycan ppg4, related</fullName>
    </submittedName>
</protein>
<feature type="compositionally biased region" description="Polar residues" evidence="1">
    <location>
        <begin position="4210"/>
        <end position="4227"/>
    </location>
</feature>
<feature type="region of interest" description="Disordered" evidence="1">
    <location>
        <begin position="3597"/>
        <end position="3621"/>
    </location>
</feature>
<proteinExistence type="predicted"/>
<feature type="compositionally biased region" description="Polar residues" evidence="1">
    <location>
        <begin position="2897"/>
        <end position="2909"/>
    </location>
</feature>
<dbReference type="Pfam" id="PF00188">
    <property type="entry name" value="CAP"/>
    <property type="match status" value="1"/>
</dbReference>
<feature type="region of interest" description="Disordered" evidence="1">
    <location>
        <begin position="866"/>
        <end position="957"/>
    </location>
</feature>
<feature type="region of interest" description="Disordered" evidence="1">
    <location>
        <begin position="2890"/>
        <end position="3053"/>
    </location>
</feature>
<feature type="compositionally biased region" description="Polar residues" evidence="1">
    <location>
        <begin position="3738"/>
        <end position="3752"/>
    </location>
</feature>
<feature type="region of interest" description="Disordered" evidence="1">
    <location>
        <begin position="1436"/>
        <end position="1489"/>
    </location>
</feature>
<feature type="region of interest" description="Disordered" evidence="1">
    <location>
        <begin position="65"/>
        <end position="86"/>
    </location>
</feature>
<feature type="compositionally biased region" description="Polar residues" evidence="1">
    <location>
        <begin position="3036"/>
        <end position="3053"/>
    </location>
</feature>
<feature type="compositionally biased region" description="Basic and acidic residues" evidence="1">
    <location>
        <begin position="4228"/>
        <end position="4238"/>
    </location>
</feature>
<feature type="compositionally biased region" description="Polar residues" evidence="1">
    <location>
        <begin position="461"/>
        <end position="470"/>
    </location>
</feature>
<dbReference type="PANTHER" id="PTHR10334">
    <property type="entry name" value="CYSTEINE-RICH SECRETORY PROTEIN-RELATED"/>
    <property type="match status" value="1"/>
</dbReference>
<feature type="compositionally biased region" description="Basic and acidic residues" evidence="1">
    <location>
        <begin position="4527"/>
        <end position="4567"/>
    </location>
</feature>
<feature type="compositionally biased region" description="Low complexity" evidence="1">
    <location>
        <begin position="3300"/>
        <end position="3310"/>
    </location>
</feature>
<feature type="region of interest" description="Disordered" evidence="1">
    <location>
        <begin position="1401"/>
        <end position="1424"/>
    </location>
</feature>
<dbReference type="SUPFAM" id="SSF55797">
    <property type="entry name" value="PR-1-like"/>
    <property type="match status" value="1"/>
</dbReference>
<feature type="region of interest" description="Disordered" evidence="1">
    <location>
        <begin position="3097"/>
        <end position="3158"/>
    </location>
</feature>
<feature type="compositionally biased region" description="Basic and acidic residues" evidence="1">
    <location>
        <begin position="3949"/>
        <end position="3963"/>
    </location>
</feature>
<feature type="domain" description="SCP" evidence="2">
    <location>
        <begin position="4265"/>
        <end position="4411"/>
    </location>
</feature>
<feature type="compositionally biased region" description="Basic and acidic residues" evidence="1">
    <location>
        <begin position="2963"/>
        <end position="2972"/>
    </location>
</feature>
<feature type="compositionally biased region" description="Polar residues" evidence="1">
    <location>
        <begin position="3339"/>
        <end position="3357"/>
    </location>
</feature>
<feature type="region of interest" description="Disordered" evidence="1">
    <location>
        <begin position="1505"/>
        <end position="1530"/>
    </location>
</feature>
<feature type="region of interest" description="Disordered" evidence="1">
    <location>
        <begin position="367"/>
        <end position="395"/>
    </location>
</feature>
<feature type="compositionally biased region" description="Polar residues" evidence="1">
    <location>
        <begin position="2097"/>
        <end position="2106"/>
    </location>
</feature>
<dbReference type="Gene3D" id="3.40.33.10">
    <property type="entry name" value="CAP"/>
    <property type="match status" value="1"/>
</dbReference>
<feature type="compositionally biased region" description="Low complexity" evidence="1">
    <location>
        <begin position="3610"/>
        <end position="3621"/>
    </location>
</feature>
<feature type="compositionally biased region" description="Polar residues" evidence="1">
    <location>
        <begin position="1652"/>
        <end position="1665"/>
    </location>
</feature>
<feature type="region of interest" description="Disordered" evidence="1">
    <location>
        <begin position="3906"/>
        <end position="3974"/>
    </location>
</feature>
<evidence type="ECO:0000256" key="1">
    <source>
        <dbReference type="SAM" id="MobiDB-lite"/>
    </source>
</evidence>
<feature type="compositionally biased region" description="Polar residues" evidence="1">
    <location>
        <begin position="1480"/>
        <end position="1489"/>
    </location>
</feature>
<dbReference type="InterPro" id="IPR014044">
    <property type="entry name" value="CAP_dom"/>
</dbReference>
<reference evidence="3" key="1">
    <citation type="journal article" date="2015" name="PLoS ONE">
        <title>Comprehensive Evaluation of Toxoplasma gondii VEG and Neospora caninum LIV Genomes with Tachyzoite Stage Transcriptome and Proteome Defines Novel Transcript Features.</title>
        <authorList>
            <person name="Ramaprasad A."/>
            <person name="Mourier T."/>
            <person name="Naeem R."/>
            <person name="Malas T.B."/>
            <person name="Moussa E."/>
            <person name="Panigrahi A."/>
            <person name="Vermont S.J."/>
            <person name="Otto T.D."/>
            <person name="Wastling J."/>
            <person name="Pain A."/>
        </authorList>
    </citation>
    <scope>NUCLEOTIDE SEQUENCE</scope>
    <source>
        <strain evidence="3">Liverpool</strain>
    </source>
</reference>
<feature type="region of interest" description="Disordered" evidence="1">
    <location>
        <begin position="2005"/>
        <end position="2060"/>
    </location>
</feature>
<feature type="compositionally biased region" description="Basic and acidic residues" evidence="1">
    <location>
        <begin position="3908"/>
        <end position="3918"/>
    </location>
</feature>
<feature type="region of interest" description="Disordered" evidence="1">
    <location>
        <begin position="3721"/>
        <end position="3773"/>
    </location>
</feature>
<dbReference type="InterPro" id="IPR035940">
    <property type="entry name" value="CAP_sf"/>
</dbReference>
<accession>A0A0F7UMJ3</accession>
<dbReference type="SMART" id="SM00198">
    <property type="entry name" value="SCP"/>
    <property type="match status" value="1"/>
</dbReference>
<feature type="compositionally biased region" description="Polar residues" evidence="1">
    <location>
        <begin position="184"/>
        <end position="199"/>
    </location>
</feature>
<evidence type="ECO:0000313" key="3">
    <source>
        <dbReference type="EMBL" id="CEL69407.1"/>
    </source>
</evidence>
<feature type="compositionally biased region" description="Polar residues" evidence="1">
    <location>
        <begin position="904"/>
        <end position="927"/>
    </location>
</feature>
<feature type="region of interest" description="Disordered" evidence="1">
    <location>
        <begin position="1322"/>
        <end position="1361"/>
    </location>
</feature>
<feature type="compositionally biased region" description="Basic and acidic residues" evidence="1">
    <location>
        <begin position="4476"/>
        <end position="4492"/>
    </location>
</feature>
<gene>
    <name evidence="3" type="ORF">BN1204_051170</name>
</gene>
<feature type="compositionally biased region" description="Polar residues" evidence="1">
    <location>
        <begin position="2173"/>
        <end position="2189"/>
    </location>
</feature>
<feature type="region of interest" description="Disordered" evidence="1">
    <location>
        <begin position="4527"/>
        <end position="4590"/>
    </location>
</feature>
<feature type="compositionally biased region" description="Basic and acidic residues" evidence="1">
    <location>
        <begin position="2039"/>
        <end position="2048"/>
    </location>
</feature>
<name>A0A0F7UMJ3_NEOCL</name>
<feature type="region of interest" description="Disordered" evidence="1">
    <location>
        <begin position="4466"/>
        <end position="4513"/>
    </location>
</feature>
<feature type="region of interest" description="Disordered" evidence="1">
    <location>
        <begin position="27"/>
        <end position="49"/>
    </location>
</feature>
<feature type="compositionally biased region" description="Basic and acidic residues" evidence="1">
    <location>
        <begin position="2676"/>
        <end position="2688"/>
    </location>
</feature>
<feature type="region of interest" description="Disordered" evidence="1">
    <location>
        <begin position="2085"/>
        <end position="2125"/>
    </location>
</feature>
<sequence length="4655" mass="489449">MVSLPTMSVGAAASYVRAQRGNLTLPRASPCDARNLEGSPTCADSSLGDTSSQVTWKVVADGGLTHISSDGGRSGPRETEPVPVSSASRATLVPVTLFEAEMCEKATLKPENRRITNLGVSIEDDQFAGVPSGHVPDWPLAAAPTLNNTRLLHSPLSSASCSSFDSSAESASLSRSEEAADYIRSSSLPQSGGQATGSHSKIESPELTTHTEPGGHTKENMPMIQAVPSHQGTGQKAPPEAPGNATCLLRKTRVSTGFGDEPAAPFVPSETGRGDQPSVGNHCALSESPKVGWAGSQKGSAYAVYCQSLECLVVFRACSPVGFYRVCVFPRALCRTCVAVHACDENRSVSRAAVGRPAKVVAPRSVSAAASSEEQSDAHLEKQTEISVASDVQSEERRCAPNLDAGRLQSNLSAKHASPDDAAMLAATPQQAISEEKHGASDRGCPSCPLPTSRGVGEQPTPATNLTSASVGPGDDGGVGEIARQCTVYPGLQLALTRSLSFEDVCDEEITGFAFQAFSSPSLHTSSDKMDSGLWNQLGCPSTPCSSNGSKTDEGPISVGASEVRPSFLFGASQATKFFSAGALSLEETDCGVLPDTGTLSWEGDEEADGTDTHFRAVRTGVCRRLSRDEARTADFCRDGDIFGDGNHFAFLSPSGHIRKHTFSPTAASATRQAGAFSLSPYLLHPVAPVPVQEGASGWEKGTSFFGVVCSCLPFCDSHCVSRWAVVDPLSCPPSVQASPAPCVTRWSREAQPHGGDQTVAMPETVQKSCCPLENLGETPVFDVLGQRSPSCHRDELQLCQLRCPRLSSSYPSCPLEHGEPSIVASSTHEQKTRLELPSTPVCMDNVHLSRCTLLPLADSSTRFRSSKTLNDTSSGTPPCSAPVGASKASGLLPGDRCGAASPSGDSTWAGSQSTPSTEATGIFSTEGQEKGKPRDTAALLPQPARPSLHPNDAGDRPAFELGGGAWIRDSDGHKGHGGTAWREDVFPTAADLTSSGAGMLQSRGGTAPPGGRSHPAASYRVEEGEEPQVLSGNATERGAPAPHCWKAGSPTERRVSAEYTRGESRKSDEPEYPKGDTREIGLSCLHASPRCLTEFALRAAKQEGIGNEYCPSSVDGTTPQDVTRIKKRAEGEADQGATKSLALRGCQGELLLEAPRRTATESVAGLFCVDGALESPSLQPLPSTCLTQSTLPAAASSAQADGSPFVPLPFLVYRVNAPLRRDETPVASDCTGASGVKADVSGHSTWRRETPWHSASPPSFHSAPSLFGSLSVSCQAVSPTASTRRWRCLGGLEPEACSVPAAYALALEGIPLPGLHAASRRSCDEGSEASVHRHLTSTDSSIGAAAQPLSRGKQPPSSFLHSELTAKPATAPRPGIASTAVSEKAGRCSVSSDAQATGQGGLGFLSSSEADLQSPCPPEDLTGFQPLAALASSCHDAAPEATEKQTGDRFGGKMLAESSGHPGGATKASSARPDGLTPLSGSMPSTSACPPGYSTLQACLFKSSENTGDSRTPLPDVPLGTGPSTGSNATVEASDLRAAAFSLDTAALGSAHQPDPSVAPAPDVRGGALRFDALSDQEQPAPTHKYSLGCDPDAADSTAFTPPCLSSEIRASRSQPPGVLPSPAMSEVPAPAQAESESCVNSPAAGRQPLSAGTQPLNQAQGQATYHAPTKSSFIYGTGAGRHVVPLNSAMELRGSPARVQAGVPNPQLLPPILASGAFSGMVGESRFQPFASVPQTLPCLAAPLASTPPFSPLGASAILPFVDSGQAPSTFVARGDRGPVFPLIRPAGIGNGCLEVVGPPRRIPGTRDEHPPLWELTSVSGGAPPFGGAAMRSAAFRPVFPPGPHMSLSVRRNAAETLEPEPSGSPQSASGLCSAPLLMSRPCPDLSPNVCAPPASFGQSAPSSVPLASNSCRMSPPRVYHVVMCTRRYWRVEWVSPDTGRRVYKHFGENKYGGGEQAREVAMKFWDEVRRRSVDGVQRGEWAGLQEVTRRVREEGVDRILHEVASGGGGGDLDVSLQEPAPKQGGPQPSAAAREGLASHEPRQNEGECFAGHPSSDAQAETVCGTWDAPLCEGGNVRLRELSKPSRELRDDQSALKTSRNFQTGHLPPGFLGSPGVSQDDCVEIDTGQTPVKAQPSPKRLSMFPAYNSSQMRSSTGLVLQDAIQGCCGVSGSQQPSSTKQSDSTPEAVSGCNDRWGAVLPQKPAAPPETPSLLRDCQGGSRFFPASRPRHLQSSTEAVAAPDAQKRISGVVPADTIEPHSDVNILQTRLGTSQLHAANGNVVVSPTMQSESVQAAGERGRGTDGGSSCCSGPVDTGPRGCFPGDEPPGRVALHLLPKQEDTLSLQGYSGCSNARVSPTLKTEQGQSTIAAACERSEEQTRREQRSSCGAIHPEDVAGSVTLSERKAEWNATEAEDPERAPAPGTFWALGDDPTVLEKPPVLQLTDEPAGACVDGPQVVTSAATAAETLVPDKPKTVGAFTRDTAALHRALLGNTCECEKTNCDGGPNTQEAAVTGTFPLCARAVPAAESAGRSEGLAGRHEPKSVTAKGDSLWVPKRELRAAAGAEGNLWTAADSTPVELSERPGAYERNTFSWTPAGEVADSPPEASSENANPSGDGSTAPRGQTTVPACLLDLNRTRETGAFGGAKRMSEKPYGHVQSGAEGCQFAYVAHSEPREDSQERRQQEGMPDCVDAKSTNQTPPRSLGPAQLPRDGPSDGLREATGRLSPPKQDQRDDSLCKATSAKEEDETAAPISGLSSAAFHACMPGEPACGEEEDRAESFLSTVPAAFRRGEPVAAPGLARTAQEWAPPDAAHGPPLIPQANADVMLHAQRHSSGAAGRVLQLEAVLNCENEAPGRLHPIGQDGGGISLFWNDIRLGGGTPSVFSLRKAESDSSGTVHGTSTGEGDSRPQEGSTCGGRDAQPFGEPGCGASGRSSGFEVAEISAEGKKDGGRNVVGEGDSRSQDFRSRKQRASTQSSENYPSEHKASPPVSDICPSISGATPLVPSAEDRDFGASAPASPLSSFLSSTAANSRATSPGSSRHPQSTNSCVDQFHSKLLPPSLSEYSRDLPRTLHDPAFSQALLQLAMNSSIKGEQRSESLPVDSTPRAASPLSRPLEPLQAKCQQSAPEALNSPSTVSAQPSGPTTVSNSGSTVRLTNATRGFAPGCVGVASSPVVQSTEPAVSDSQGGGGHALCLRSQETVHSRRQFAGTVAPAAKPLGQSFVETDEMGSSTNLHLGSPNASIKNKVVKEPEQEAGNPPARIESSVCSDRRAGLPSINAAPAVVSHVGFSPQTPGELPLSRGGPSSLGGTEGGSESICSVPLKKVPNGPRLDSSPTALVTPSTASVPPLSVSRSATDNAAGLLGGQEAPSLSLSLETCGAFSRSSTWTHNFAGTPAASPRTSVLIHKRGAHAARRPAWRADEDNSSPKYVLRGEDTLLSSQHIGVHSQASSWPSSLSGVPSPRGLQLAQQQGQPQEIASGIASPNEAMPRPAPPVSLSHAAPELMYSSEGIHTQNASLDALGVPYRQYSLLYLGDRELEKGEHPPLASSTLCGAVKKGHVPLAPLSSVHFSASAGLRPNGAFSCGPKAPFASSSSGGARGSHGSGTSSTRHSTRTPGRIYSLLVRGVRCWRAEWHEKTSGQRRTRQYAAPKHGEERARAMCLWALCEANCVPVHLIKEAQERFGYDPRNRAGADPGGACRQMVLCGEARLPAIQGGDSDVQKKRKRGAPASPVTQAKASQESSVSVGSGLERYRRDGPGSQQRTRSWAEVYEREIREHPAREPETDGSLTSAIGNALGLELGTRHRAGALLGEAEKKYLPGHCQGKNEGSFPTRLPGEAATEIGQVHSFTAGPPEQLTVNGFRADRLPSPYGFAEGAFTRIPAPERGQSFDSALNIKNAAAEQREPETRHSLSPELEIPKPSPFSECSGLNEQPRRPSPVTDAKPEISDGQPTDRKHQVVKGTADNTGTDVAGLRDSSCGSGFYVGCSGSKDMFLPTEEANDYKGIELDALPTTDRPAWGSQAVSSRQGLRSGGCTTMDSNTCSSLGDALFPGAETPSRLGCRRSYECASTISAASLGNGSDPDMSSGTLRMQPIDCFTDGGSVDDQAIKRPRQSVDCGGGALTHLLGPPSQGHTGSYGVSAGVGSSKEDTNCLPSADLWVFITFFYIFSMVVAGRLAGSLIAQGRTIPICSRPPPVALHGTDSRSPPSSSVDTTFTTLSSERIEVDGRGDQKATTGNGVSAEGPPHAARLDLAEEQPQQEGHCLSYHNYYRSEELDHPLQPLEFSQELLDMVMKIAQARADGNCDVWGHSDRSLRPGAAENLYGTFEDPPRCERGVFLWFEEYREFQGTYPGTNWTDWFHLVVGHFTQMMWHTARYMACARTRGCTNDNNQLFCLYKPSGNIAKQAPFSRDTWRSILRRERKYEQYNVLEGGLPLGRALPPSQNSGADSEQGLEALAEGIKRGSSTSTKTEEKQILFSRRIETRDSQSIALMEKTNPPSETGGSFGERLKTHFAERHSADALRTKLVNKQRDTNPLEQDEHREAEEELPRGTQDTTKDEQSENTTESNEQEENQGTEGNDGFISLEAPPIYDWVLGWGLEKPSNEYLVKVKQQLQGTVHRESWLPAVCYTPQAISFAVCQRDGSINIH</sequence>
<feature type="compositionally biased region" description="Low complexity" evidence="1">
    <location>
        <begin position="3019"/>
        <end position="3035"/>
    </location>
</feature>
<feature type="compositionally biased region" description="Basic and acidic residues" evidence="1">
    <location>
        <begin position="2085"/>
        <end position="2096"/>
    </location>
</feature>
<feature type="compositionally biased region" description="Polar residues" evidence="1">
    <location>
        <begin position="2609"/>
        <end position="2631"/>
    </location>
</feature>
<feature type="compositionally biased region" description="Polar residues" evidence="1">
    <location>
        <begin position="3127"/>
        <end position="3158"/>
    </location>
</feature>
<feature type="region of interest" description="Disordered" evidence="1">
    <location>
        <begin position="2531"/>
        <end position="2552"/>
    </location>
</feature>
<feature type="compositionally biased region" description="Polar residues" evidence="1">
    <location>
        <begin position="866"/>
        <end position="878"/>
    </location>
</feature>
<feature type="compositionally biased region" description="Basic and acidic residues" evidence="1">
    <location>
        <begin position="2717"/>
        <end position="2726"/>
    </location>
</feature>
<dbReference type="InterPro" id="IPR001283">
    <property type="entry name" value="CRISP-related"/>
</dbReference>
<evidence type="ECO:0000259" key="2">
    <source>
        <dbReference type="SMART" id="SM00198"/>
    </source>
</evidence>
<dbReference type="EMBL" id="LN714485">
    <property type="protein sequence ID" value="CEL69407.1"/>
    <property type="molecule type" value="Genomic_DNA"/>
</dbReference>
<feature type="compositionally biased region" description="Basic and acidic residues" evidence="1">
    <location>
        <begin position="1052"/>
        <end position="1077"/>
    </location>
</feature>
<feature type="region of interest" description="Disordered" evidence="1">
    <location>
        <begin position="3254"/>
        <end position="3274"/>
    </location>
</feature>
<feature type="region of interest" description="Disordered" evidence="1">
    <location>
        <begin position="453"/>
        <end position="474"/>
    </location>
</feature>
<organism evidence="3">
    <name type="scientific">Neospora caninum (strain Liverpool)</name>
    <dbReference type="NCBI Taxonomy" id="572307"/>
    <lineage>
        <taxon>Eukaryota</taxon>
        <taxon>Sar</taxon>
        <taxon>Alveolata</taxon>
        <taxon>Apicomplexa</taxon>
        <taxon>Conoidasida</taxon>
        <taxon>Coccidia</taxon>
        <taxon>Eucoccidiorida</taxon>
        <taxon>Eimeriorina</taxon>
        <taxon>Sarcocystidae</taxon>
        <taxon>Neospora</taxon>
    </lineage>
</organism>
<dbReference type="CDD" id="cd05380">
    <property type="entry name" value="CAP_euk"/>
    <property type="match status" value="1"/>
</dbReference>
<feature type="region of interest" description="Disordered" evidence="1">
    <location>
        <begin position="3295"/>
        <end position="3357"/>
    </location>
</feature>
<feature type="compositionally biased region" description="Basic and acidic residues" evidence="1">
    <location>
        <begin position="1438"/>
        <end position="1452"/>
    </location>
</feature>
<feature type="region of interest" description="Disordered" evidence="1">
    <location>
        <begin position="2172"/>
        <end position="2196"/>
    </location>
</feature>
<feature type="region of interest" description="Disordered" evidence="1">
    <location>
        <begin position="4201"/>
        <end position="4252"/>
    </location>
</feature>
<feature type="region of interest" description="Disordered" evidence="1">
    <location>
        <begin position="2592"/>
        <end position="2638"/>
    </location>
</feature>
<feature type="region of interest" description="Disordered" evidence="1">
    <location>
        <begin position="1609"/>
        <end position="1665"/>
    </location>
</feature>
<feature type="region of interest" description="Disordered" evidence="1">
    <location>
        <begin position="2675"/>
        <end position="2757"/>
    </location>
</feature>